<accession>A0A9D4ZFL5</accession>
<dbReference type="Proteomes" id="UP000886520">
    <property type="component" value="Chromosome 11"/>
</dbReference>
<dbReference type="PANTHER" id="PTHR37736:SF1">
    <property type="entry name" value="GLYCINE-RICH PROTEIN"/>
    <property type="match status" value="1"/>
</dbReference>
<sequence length="534" mass="58351">MAGQESVADMEASLSSCKEGPVLTMINKRLRSLRKKYNKILQIEDSKAQGKQINKEQEDVLKGKPAVGVLIEEYEKLRPVLKEELEKEIMEIRLKNSEESTGDDSEERENIDTRVEGVETKAEVDEENAGSERASEGDAVCDEGLPAEKSSNISEDDGSQRREPLESGIVPFEREINDLLHLLYFAQLFDVPLPDASPSLVWTKIHERSSCVSYDCVTEEDASSPLEESDLNDLSLLGSLTTSRPPNATLSHRDALQQCTRHALLWLGNSDAPIKEGLRVTYSQLRERLSRILSSEYYTMIPELQTIGQQTVAAGVSGAGQYPPQLLIHAALTGAGPPLYYASQDAVLESLLQGGEQTTATLPSSNLVSDLPDSQFGVSAASAYVPDSDVPIKGDVEGATDYVTNNEEQEQDLQSASTEPTQGETGQERQDQQQELEATSFNVDLRGYQGPNGNVVTGTSHDRARIIINSRGYGMSRGSQGNGRGSQHLDQRGYYPRNQHARGSIRGMRASGRSNFTGYANGQANNRTSGAPPK</sequence>
<feature type="region of interest" description="Disordered" evidence="1">
    <location>
        <begin position="506"/>
        <end position="534"/>
    </location>
</feature>
<feature type="region of interest" description="Disordered" evidence="1">
    <location>
        <begin position="96"/>
        <end position="163"/>
    </location>
</feature>
<evidence type="ECO:0000313" key="2">
    <source>
        <dbReference type="EMBL" id="KAI5073643.1"/>
    </source>
</evidence>
<feature type="region of interest" description="Disordered" evidence="1">
    <location>
        <begin position="407"/>
        <end position="434"/>
    </location>
</feature>
<keyword evidence="3" id="KW-1185">Reference proteome</keyword>
<comment type="caution">
    <text evidence="2">The sequence shown here is derived from an EMBL/GenBank/DDBJ whole genome shotgun (WGS) entry which is preliminary data.</text>
</comment>
<evidence type="ECO:0000256" key="1">
    <source>
        <dbReference type="SAM" id="MobiDB-lite"/>
    </source>
</evidence>
<dbReference type="AlphaFoldDB" id="A0A9D4ZFL5"/>
<feature type="compositionally biased region" description="Polar residues" evidence="1">
    <location>
        <begin position="512"/>
        <end position="534"/>
    </location>
</feature>
<reference evidence="2" key="1">
    <citation type="submission" date="2021-01" db="EMBL/GenBank/DDBJ databases">
        <title>Adiantum capillus-veneris genome.</title>
        <authorList>
            <person name="Fang Y."/>
            <person name="Liao Q."/>
        </authorList>
    </citation>
    <scope>NUCLEOTIDE SEQUENCE</scope>
    <source>
        <strain evidence="2">H3</strain>
        <tissue evidence="2">Leaf</tissue>
    </source>
</reference>
<feature type="compositionally biased region" description="Polar residues" evidence="1">
    <location>
        <begin position="407"/>
        <end position="425"/>
    </location>
</feature>
<protein>
    <submittedName>
        <fullName evidence="2">Uncharacterized protein</fullName>
    </submittedName>
</protein>
<dbReference type="PANTHER" id="PTHR37736">
    <property type="entry name" value="GLYCINE-RICH PROTEIN"/>
    <property type="match status" value="1"/>
</dbReference>
<organism evidence="2 3">
    <name type="scientific">Adiantum capillus-veneris</name>
    <name type="common">Maidenhair fern</name>
    <dbReference type="NCBI Taxonomy" id="13818"/>
    <lineage>
        <taxon>Eukaryota</taxon>
        <taxon>Viridiplantae</taxon>
        <taxon>Streptophyta</taxon>
        <taxon>Embryophyta</taxon>
        <taxon>Tracheophyta</taxon>
        <taxon>Polypodiopsida</taxon>
        <taxon>Polypodiidae</taxon>
        <taxon>Polypodiales</taxon>
        <taxon>Pteridineae</taxon>
        <taxon>Pteridaceae</taxon>
        <taxon>Vittarioideae</taxon>
        <taxon>Adiantum</taxon>
    </lineage>
</organism>
<evidence type="ECO:0000313" key="3">
    <source>
        <dbReference type="Proteomes" id="UP000886520"/>
    </source>
</evidence>
<feature type="compositionally biased region" description="Basic and acidic residues" evidence="1">
    <location>
        <begin position="108"/>
        <end position="123"/>
    </location>
</feature>
<gene>
    <name evidence="2" type="ORF">GOP47_0011656</name>
</gene>
<dbReference type="EMBL" id="JABFUD020000011">
    <property type="protein sequence ID" value="KAI5073643.1"/>
    <property type="molecule type" value="Genomic_DNA"/>
</dbReference>
<dbReference type="OrthoDB" id="69150at2759"/>
<name>A0A9D4ZFL5_ADICA</name>
<proteinExistence type="predicted"/>